<name>A0A068QT63_9GAMM</name>
<protein>
    <submittedName>
        <fullName evidence="1">Uncharacterized protein</fullName>
    </submittedName>
</protein>
<organism evidence="1 2">
    <name type="scientific">Xenorhabdus doucetiae</name>
    <dbReference type="NCBI Taxonomy" id="351671"/>
    <lineage>
        <taxon>Bacteria</taxon>
        <taxon>Pseudomonadati</taxon>
        <taxon>Pseudomonadota</taxon>
        <taxon>Gammaproteobacteria</taxon>
        <taxon>Enterobacterales</taxon>
        <taxon>Morganellaceae</taxon>
        <taxon>Xenorhabdus</taxon>
    </lineage>
</organism>
<sequence>MYLQMCYLRKQCCVNNAIVPEIFFSDTSPFISGGNKLYLKMPLVFMRIIYTCNYFEITFYPNLDKTLLTTD</sequence>
<dbReference type="STRING" id="351671.XDD1_2295"/>
<dbReference type="Proteomes" id="UP000032721">
    <property type="component" value="Chromosome"/>
</dbReference>
<dbReference type="HOGENOM" id="CLU_2739152_0_0_6"/>
<evidence type="ECO:0000313" key="1">
    <source>
        <dbReference type="EMBL" id="CDG17994.1"/>
    </source>
</evidence>
<accession>A0A068QT63</accession>
<dbReference type="AlphaFoldDB" id="A0A068QT63"/>
<proteinExistence type="predicted"/>
<dbReference type="EMBL" id="FO704550">
    <property type="protein sequence ID" value="CDG17994.1"/>
    <property type="molecule type" value="Genomic_DNA"/>
</dbReference>
<gene>
    <name evidence="1" type="ORF">XDD1_2295</name>
</gene>
<evidence type="ECO:0000313" key="2">
    <source>
        <dbReference type="Proteomes" id="UP000032721"/>
    </source>
</evidence>
<reference evidence="1 2" key="1">
    <citation type="submission" date="2013-07" db="EMBL/GenBank/DDBJ databases">
        <authorList>
            <person name="Genoscope - CEA"/>
        </authorList>
    </citation>
    <scope>NUCLEOTIDE SEQUENCE [LARGE SCALE GENOMIC DNA]</scope>
    <source>
        <strain evidence="2">FRM16 / DSM 17909</strain>
    </source>
</reference>
<dbReference type="KEGG" id="xdo:XDD1_2295"/>